<name>A0A1I7SKU5_BURXY</name>
<dbReference type="WBParaSite" id="BXY_1367700.1">
    <property type="protein sequence ID" value="BXY_1367700.1"/>
    <property type="gene ID" value="BXY_1367700"/>
</dbReference>
<protein>
    <submittedName>
        <fullName evidence="2">Uncharacterized protein</fullName>
    </submittedName>
</protein>
<sequence>MAFILHGCLMVDKKAGVIGNKEQVTLPKHAFHGTGGLFEDSQFNLFG</sequence>
<dbReference type="AlphaFoldDB" id="A0A1I7SKU5"/>
<evidence type="ECO:0000313" key="2">
    <source>
        <dbReference type="WBParaSite" id="BXY_1367700.1"/>
    </source>
</evidence>
<accession>A0A1I7SKU5</accession>
<evidence type="ECO:0000313" key="1">
    <source>
        <dbReference type="Proteomes" id="UP000095284"/>
    </source>
</evidence>
<dbReference type="Proteomes" id="UP000095284">
    <property type="component" value="Unplaced"/>
</dbReference>
<organism evidence="1 2">
    <name type="scientific">Bursaphelenchus xylophilus</name>
    <name type="common">Pinewood nematode worm</name>
    <name type="synonym">Aphelenchoides xylophilus</name>
    <dbReference type="NCBI Taxonomy" id="6326"/>
    <lineage>
        <taxon>Eukaryota</taxon>
        <taxon>Metazoa</taxon>
        <taxon>Ecdysozoa</taxon>
        <taxon>Nematoda</taxon>
        <taxon>Chromadorea</taxon>
        <taxon>Rhabditida</taxon>
        <taxon>Tylenchina</taxon>
        <taxon>Tylenchomorpha</taxon>
        <taxon>Aphelenchoidea</taxon>
        <taxon>Aphelenchoididae</taxon>
        <taxon>Bursaphelenchus</taxon>
    </lineage>
</organism>
<proteinExistence type="predicted"/>
<reference evidence="2" key="1">
    <citation type="submission" date="2016-11" db="UniProtKB">
        <authorList>
            <consortium name="WormBaseParasite"/>
        </authorList>
    </citation>
    <scope>IDENTIFICATION</scope>
</reference>